<dbReference type="EMBL" id="QMQB01000104">
    <property type="protein sequence ID" value="RLE13194.1"/>
    <property type="molecule type" value="Genomic_DNA"/>
</dbReference>
<organism evidence="2 3">
    <name type="scientific">Aerophobetes bacterium</name>
    <dbReference type="NCBI Taxonomy" id="2030807"/>
    <lineage>
        <taxon>Bacteria</taxon>
        <taxon>Candidatus Aerophobota</taxon>
    </lineage>
</organism>
<dbReference type="Proteomes" id="UP000267654">
    <property type="component" value="Unassembled WGS sequence"/>
</dbReference>
<feature type="domain" description="MIP18 family-like" evidence="1">
    <location>
        <begin position="7"/>
        <end position="69"/>
    </location>
</feature>
<dbReference type="AlphaFoldDB" id="A0A662DBM2"/>
<sequence length="102" mass="11858">MAKNISEEDIYRELSKIKHPEIDRTLVDLGMIRDVSLKENKAIVTLALPFLGIPPIIRDYLVNSLQEKINELGKEFEVKIVEMTEKERQRFFTLGQEGWKGL</sequence>
<protein>
    <submittedName>
        <fullName evidence="2">Metal-sulfur cluster biosynthetic enzyme</fullName>
    </submittedName>
</protein>
<gene>
    <name evidence="2" type="ORF">DRI96_03365</name>
</gene>
<accession>A0A662DBM2</accession>
<dbReference type="InterPro" id="IPR034904">
    <property type="entry name" value="FSCA_dom_sf"/>
</dbReference>
<dbReference type="InterPro" id="IPR002744">
    <property type="entry name" value="MIP18-like"/>
</dbReference>
<evidence type="ECO:0000313" key="3">
    <source>
        <dbReference type="Proteomes" id="UP000267654"/>
    </source>
</evidence>
<name>A0A662DBM2_UNCAE</name>
<evidence type="ECO:0000259" key="1">
    <source>
        <dbReference type="Pfam" id="PF01883"/>
    </source>
</evidence>
<comment type="caution">
    <text evidence="2">The sequence shown here is derived from an EMBL/GenBank/DDBJ whole genome shotgun (WGS) entry which is preliminary data.</text>
</comment>
<evidence type="ECO:0000313" key="2">
    <source>
        <dbReference type="EMBL" id="RLE13194.1"/>
    </source>
</evidence>
<dbReference type="SUPFAM" id="SSF117916">
    <property type="entry name" value="Fe-S cluster assembly (FSCA) domain-like"/>
    <property type="match status" value="1"/>
</dbReference>
<dbReference type="Pfam" id="PF01883">
    <property type="entry name" value="FeS_assembly_P"/>
    <property type="match status" value="1"/>
</dbReference>
<reference evidence="2 3" key="1">
    <citation type="submission" date="2018-06" db="EMBL/GenBank/DDBJ databases">
        <title>Extensive metabolic versatility and redundancy in microbially diverse, dynamic hydrothermal sediments.</title>
        <authorList>
            <person name="Dombrowski N."/>
            <person name="Teske A."/>
            <person name="Baker B.J."/>
        </authorList>
    </citation>
    <scope>NUCLEOTIDE SEQUENCE [LARGE SCALE GENOMIC DNA]</scope>
    <source>
        <strain evidence="2">B19_G9</strain>
    </source>
</reference>
<dbReference type="Gene3D" id="3.30.300.130">
    <property type="entry name" value="Fe-S cluster assembly (FSCA)"/>
    <property type="match status" value="1"/>
</dbReference>
<proteinExistence type="predicted"/>